<dbReference type="EMBL" id="KK583195">
    <property type="protein sequence ID" value="KDO32316.1"/>
    <property type="molecule type" value="Genomic_DNA"/>
</dbReference>
<evidence type="ECO:0000313" key="3">
    <source>
        <dbReference type="Proteomes" id="UP000030745"/>
    </source>
</evidence>
<name>A0A067D0M9_SAPPC</name>
<evidence type="ECO:0000256" key="1">
    <source>
        <dbReference type="SAM" id="MobiDB-lite"/>
    </source>
</evidence>
<feature type="region of interest" description="Disordered" evidence="1">
    <location>
        <begin position="1"/>
        <end position="83"/>
    </location>
</feature>
<feature type="region of interest" description="Disordered" evidence="1">
    <location>
        <begin position="186"/>
        <end position="207"/>
    </location>
</feature>
<reference evidence="2 3" key="1">
    <citation type="journal article" date="2013" name="PLoS Genet.">
        <title>Distinctive expansion of potential virulence genes in the genome of the oomycete fish pathogen Saprolegnia parasitica.</title>
        <authorList>
            <person name="Jiang R.H."/>
            <person name="de Bruijn I."/>
            <person name="Haas B.J."/>
            <person name="Belmonte R."/>
            <person name="Lobach L."/>
            <person name="Christie J."/>
            <person name="van den Ackerveken G."/>
            <person name="Bottin A."/>
            <person name="Bulone V."/>
            <person name="Diaz-Moreno S.M."/>
            <person name="Dumas B."/>
            <person name="Fan L."/>
            <person name="Gaulin E."/>
            <person name="Govers F."/>
            <person name="Grenville-Briggs L.J."/>
            <person name="Horner N.R."/>
            <person name="Levin J.Z."/>
            <person name="Mammella M."/>
            <person name="Meijer H.J."/>
            <person name="Morris P."/>
            <person name="Nusbaum C."/>
            <person name="Oome S."/>
            <person name="Phillips A.J."/>
            <person name="van Rooyen D."/>
            <person name="Rzeszutek E."/>
            <person name="Saraiva M."/>
            <person name="Secombes C.J."/>
            <person name="Seidl M.F."/>
            <person name="Snel B."/>
            <person name="Stassen J.H."/>
            <person name="Sykes S."/>
            <person name="Tripathy S."/>
            <person name="van den Berg H."/>
            <person name="Vega-Arreguin J.C."/>
            <person name="Wawra S."/>
            <person name="Young S.K."/>
            <person name="Zeng Q."/>
            <person name="Dieguez-Uribeondo J."/>
            <person name="Russ C."/>
            <person name="Tyler B.M."/>
            <person name="van West P."/>
        </authorList>
    </citation>
    <scope>NUCLEOTIDE SEQUENCE [LARGE SCALE GENOMIC DNA]</scope>
    <source>
        <strain evidence="2 3">CBS 223.65</strain>
    </source>
</reference>
<dbReference type="KEGG" id="spar:SPRG_02795"/>
<dbReference type="RefSeq" id="XP_012196772.1">
    <property type="nucleotide sequence ID" value="XM_012341382.1"/>
</dbReference>
<protein>
    <submittedName>
        <fullName evidence="2">Uncharacterized protein</fullName>
    </submittedName>
</protein>
<dbReference type="OrthoDB" id="10403872at2759"/>
<feature type="compositionally biased region" description="Basic and acidic residues" evidence="1">
    <location>
        <begin position="1"/>
        <end position="19"/>
    </location>
</feature>
<gene>
    <name evidence="2" type="ORF">SPRG_02795</name>
</gene>
<organism evidence="2 3">
    <name type="scientific">Saprolegnia parasitica (strain CBS 223.65)</name>
    <dbReference type="NCBI Taxonomy" id="695850"/>
    <lineage>
        <taxon>Eukaryota</taxon>
        <taxon>Sar</taxon>
        <taxon>Stramenopiles</taxon>
        <taxon>Oomycota</taxon>
        <taxon>Saprolegniomycetes</taxon>
        <taxon>Saprolegniales</taxon>
        <taxon>Saprolegniaceae</taxon>
        <taxon>Saprolegnia</taxon>
    </lineage>
</organism>
<accession>A0A067D0M9</accession>
<dbReference type="AlphaFoldDB" id="A0A067D0M9"/>
<proteinExistence type="predicted"/>
<keyword evidence="3" id="KW-1185">Reference proteome</keyword>
<feature type="compositionally biased region" description="Low complexity" evidence="1">
    <location>
        <begin position="21"/>
        <end position="31"/>
    </location>
</feature>
<feature type="compositionally biased region" description="Polar residues" evidence="1">
    <location>
        <begin position="68"/>
        <end position="79"/>
    </location>
</feature>
<dbReference type="VEuPathDB" id="FungiDB:SPRG_02795"/>
<sequence length="279" mass="29924">MGNDASRESTPHGLTDKRPMAAGRAVFAAKAARYETPSNNNDNDSDDSDDDEPRMPPPPVRGPVQATRPVTQPPASYSVRSPPVVPAHLRPKILLPSAKGLVPGDLTAALITAAWLLSVWIMGMVCAKSAMRDEPPAFTPASQWNDRRQESVEEVVVPMSNEELALRTLQYDANGAGMFEKFESQSGARVVHSTPSTPEPSTHEDEANDVIDDATDKATTAKVLQEQAPIGRRAFGARIVAPSVSVGILPGLYDAATPEADDPEIDLALHLGRAKPRRP</sequence>
<dbReference type="Proteomes" id="UP000030745">
    <property type="component" value="Unassembled WGS sequence"/>
</dbReference>
<evidence type="ECO:0000313" key="2">
    <source>
        <dbReference type="EMBL" id="KDO32316.1"/>
    </source>
</evidence>
<feature type="compositionally biased region" description="Acidic residues" evidence="1">
    <location>
        <begin position="43"/>
        <end position="52"/>
    </location>
</feature>
<dbReference type="GeneID" id="24125334"/>